<evidence type="ECO:0000256" key="2">
    <source>
        <dbReference type="SAM" id="SignalP"/>
    </source>
</evidence>
<reference evidence="4" key="1">
    <citation type="journal article" date="2015" name="Nat. Genet.">
        <title>The genome and transcriptome of the zoonotic hookworm Ancylostoma ceylanicum identify infection-specific gene families.</title>
        <authorList>
            <person name="Schwarz E.M."/>
            <person name="Hu Y."/>
            <person name="Antoshechkin I."/>
            <person name="Miller M.M."/>
            <person name="Sternberg P.W."/>
            <person name="Aroian R.V."/>
        </authorList>
    </citation>
    <scope>NUCLEOTIDE SEQUENCE</scope>
    <source>
        <strain evidence="4">HY135</strain>
    </source>
</reference>
<keyword evidence="2" id="KW-0732">Signal</keyword>
<feature type="chain" id="PRO_5001488635" evidence="2">
    <location>
        <begin position="22"/>
        <end position="110"/>
    </location>
</feature>
<gene>
    <name evidence="3" type="primary">Acey_s0042.g584</name>
    <name evidence="3" type="ORF">Y032_0042g584</name>
</gene>
<sequence length="110" mass="12285">MGSFLLRLLLALAVFAALASSKKGHRRQNAVDWSNQFPKSSTPPSDDESIGQGGSSMQHRSDSPAPGPSHKNGKSKKTMMGRIKDKFRKVEEYFTLKPPQHPLLKKYNYI</sequence>
<dbReference type="OrthoDB" id="10615449at2759"/>
<dbReference type="AlphaFoldDB" id="A0A016UEZ7"/>
<evidence type="ECO:0000313" key="4">
    <source>
        <dbReference type="Proteomes" id="UP000024635"/>
    </source>
</evidence>
<protein>
    <submittedName>
        <fullName evidence="3">Uncharacterized protein</fullName>
    </submittedName>
</protein>
<accession>A0A016UEZ7</accession>
<feature type="compositionally biased region" description="Polar residues" evidence="1">
    <location>
        <begin position="31"/>
        <end position="44"/>
    </location>
</feature>
<feature type="signal peptide" evidence="2">
    <location>
        <begin position="1"/>
        <end position="21"/>
    </location>
</feature>
<evidence type="ECO:0000313" key="3">
    <source>
        <dbReference type="EMBL" id="EYC13889.1"/>
    </source>
</evidence>
<dbReference type="Proteomes" id="UP000024635">
    <property type="component" value="Unassembled WGS sequence"/>
</dbReference>
<organism evidence="3 4">
    <name type="scientific">Ancylostoma ceylanicum</name>
    <dbReference type="NCBI Taxonomy" id="53326"/>
    <lineage>
        <taxon>Eukaryota</taxon>
        <taxon>Metazoa</taxon>
        <taxon>Ecdysozoa</taxon>
        <taxon>Nematoda</taxon>
        <taxon>Chromadorea</taxon>
        <taxon>Rhabditida</taxon>
        <taxon>Rhabditina</taxon>
        <taxon>Rhabditomorpha</taxon>
        <taxon>Strongyloidea</taxon>
        <taxon>Ancylostomatidae</taxon>
        <taxon>Ancylostomatinae</taxon>
        <taxon>Ancylostoma</taxon>
    </lineage>
</organism>
<feature type="region of interest" description="Disordered" evidence="1">
    <location>
        <begin position="20"/>
        <end position="82"/>
    </location>
</feature>
<evidence type="ECO:0000256" key="1">
    <source>
        <dbReference type="SAM" id="MobiDB-lite"/>
    </source>
</evidence>
<name>A0A016UEZ7_9BILA</name>
<keyword evidence="4" id="KW-1185">Reference proteome</keyword>
<proteinExistence type="predicted"/>
<dbReference type="EMBL" id="JARK01001378">
    <property type="protein sequence ID" value="EYC13889.1"/>
    <property type="molecule type" value="Genomic_DNA"/>
</dbReference>
<comment type="caution">
    <text evidence="3">The sequence shown here is derived from an EMBL/GenBank/DDBJ whole genome shotgun (WGS) entry which is preliminary data.</text>
</comment>